<dbReference type="InterPro" id="IPR046357">
    <property type="entry name" value="PPIase_dom_sf"/>
</dbReference>
<dbReference type="PANTHER" id="PTHR43811:SF17">
    <property type="entry name" value="PEPTIDYL-PROLYL CIS-TRANS ISOMERASE FKBP16-3, CHLOROPLASTIC"/>
    <property type="match status" value="1"/>
</dbReference>
<name>A0A9I9DFU0_CUCME</name>
<feature type="domain" description="PPIase FKBP-type" evidence="6">
    <location>
        <begin position="230"/>
        <end position="288"/>
    </location>
</feature>
<protein>
    <recommendedName>
        <fullName evidence="2 5">peptidylprolyl isomerase</fullName>
        <ecNumber evidence="2 5">5.2.1.8</ecNumber>
    </recommendedName>
</protein>
<evidence type="ECO:0000256" key="5">
    <source>
        <dbReference type="PROSITE-ProRule" id="PRU00277"/>
    </source>
</evidence>
<dbReference type="Gramene" id="MELO3C017776.2.1">
    <property type="protein sequence ID" value="MELO3C017776.2.1"/>
    <property type="gene ID" value="MELO3C017776.2"/>
</dbReference>
<dbReference type="PROSITE" id="PS50059">
    <property type="entry name" value="FKBP_PPIASE"/>
    <property type="match status" value="1"/>
</dbReference>
<sequence length="335" mass="37214">MASSPSSTLLPLDIHISSLYLSSEENITFHRPKLLQKLISICDTRLWKLLKLGHQIWFPSSYYEANSNSHPFWNCGSWKTIIKTFIFSHLWKLAAKGVLCKDTSDTLRRVKDLSGSASGIHQGISSDKIRSLVVRCMNANISAKEWRMKEYAKEFNLTGRREMIGLICGMSSLVIDALDAKAAGLPPEDKPRLCDDACEKELENVPMVTTESGLQYKDIKVGGGPSPPIGFQVAANYVAMVPSGQIFDSSLEKNQLYIFRVGSGQVIKGLDEGILSMKVGGKRRLYIPGPVRCVFSVLVSTFIHPKTSQPSKTICNRKSLELQSFKVTLAVWNNV</sequence>
<evidence type="ECO:0000259" key="6">
    <source>
        <dbReference type="PROSITE" id="PS50059"/>
    </source>
</evidence>
<dbReference type="EC" id="5.2.1.8" evidence="2 5"/>
<evidence type="ECO:0000256" key="3">
    <source>
        <dbReference type="ARBA" id="ARBA00023110"/>
    </source>
</evidence>
<evidence type="ECO:0000256" key="2">
    <source>
        <dbReference type="ARBA" id="ARBA00013194"/>
    </source>
</evidence>
<dbReference type="InterPro" id="IPR001179">
    <property type="entry name" value="PPIase_FKBP_dom"/>
</dbReference>
<accession>A0A9I9DFU0</accession>
<comment type="catalytic activity">
    <reaction evidence="1 5">
        <text>[protein]-peptidylproline (omega=180) = [protein]-peptidylproline (omega=0)</text>
        <dbReference type="Rhea" id="RHEA:16237"/>
        <dbReference type="Rhea" id="RHEA-COMP:10747"/>
        <dbReference type="Rhea" id="RHEA-COMP:10748"/>
        <dbReference type="ChEBI" id="CHEBI:83833"/>
        <dbReference type="ChEBI" id="CHEBI:83834"/>
        <dbReference type="EC" id="5.2.1.8"/>
    </reaction>
</comment>
<organism evidence="7">
    <name type="scientific">Cucumis melo</name>
    <name type="common">Muskmelon</name>
    <dbReference type="NCBI Taxonomy" id="3656"/>
    <lineage>
        <taxon>Eukaryota</taxon>
        <taxon>Viridiplantae</taxon>
        <taxon>Streptophyta</taxon>
        <taxon>Embryophyta</taxon>
        <taxon>Tracheophyta</taxon>
        <taxon>Spermatophyta</taxon>
        <taxon>Magnoliopsida</taxon>
        <taxon>eudicotyledons</taxon>
        <taxon>Gunneridae</taxon>
        <taxon>Pentapetalae</taxon>
        <taxon>rosids</taxon>
        <taxon>fabids</taxon>
        <taxon>Cucurbitales</taxon>
        <taxon>Cucurbitaceae</taxon>
        <taxon>Benincaseae</taxon>
        <taxon>Cucumis</taxon>
    </lineage>
</organism>
<dbReference type="Gene3D" id="3.10.50.40">
    <property type="match status" value="1"/>
</dbReference>
<proteinExistence type="predicted"/>
<reference evidence="7" key="1">
    <citation type="submission" date="2023-03" db="UniProtKB">
        <authorList>
            <consortium name="EnsemblPlants"/>
        </authorList>
    </citation>
    <scope>IDENTIFICATION</scope>
</reference>
<dbReference type="GO" id="GO:0003755">
    <property type="term" value="F:peptidyl-prolyl cis-trans isomerase activity"/>
    <property type="evidence" value="ECO:0007669"/>
    <property type="project" value="UniProtKB-KW"/>
</dbReference>
<dbReference type="AlphaFoldDB" id="A0A9I9DFU0"/>
<evidence type="ECO:0000256" key="1">
    <source>
        <dbReference type="ARBA" id="ARBA00000971"/>
    </source>
</evidence>
<dbReference type="EnsemblPlants" id="MELO3C017776.2.1">
    <property type="protein sequence ID" value="MELO3C017776.2.1"/>
    <property type="gene ID" value="MELO3C017776.2"/>
</dbReference>
<dbReference type="SUPFAM" id="SSF54534">
    <property type="entry name" value="FKBP-like"/>
    <property type="match status" value="1"/>
</dbReference>
<evidence type="ECO:0000256" key="4">
    <source>
        <dbReference type="ARBA" id="ARBA00023235"/>
    </source>
</evidence>
<keyword evidence="3 5" id="KW-0697">Rotamase</keyword>
<evidence type="ECO:0000313" key="7">
    <source>
        <dbReference type="EnsemblPlants" id="MELO3C017776.2.1"/>
    </source>
</evidence>
<dbReference type="PANTHER" id="PTHR43811">
    <property type="entry name" value="FKBP-TYPE PEPTIDYL-PROLYL CIS-TRANS ISOMERASE FKPA"/>
    <property type="match status" value="1"/>
</dbReference>
<keyword evidence="4 5" id="KW-0413">Isomerase</keyword>
<dbReference type="Pfam" id="PF00254">
    <property type="entry name" value="FKBP_C"/>
    <property type="match status" value="1"/>
</dbReference>